<keyword evidence="3 10" id="KW-0560">Oxidoreductase</keyword>
<dbReference type="PANTHER" id="PTHR43734:SF7">
    <property type="entry name" value="4,4'-DIAPONEUROSPORENE OXYGENASE"/>
    <property type="match status" value="1"/>
</dbReference>
<protein>
    <recommendedName>
        <fullName evidence="6">4,4'-diaponeurosporene oxygenase</fullName>
    </recommendedName>
    <alternativeName>
        <fullName evidence="7">4,4'-diaponeurosporene oxidase</fullName>
    </alternativeName>
    <alternativeName>
        <fullName evidence="8">Carotenoid oxidase</fullName>
    </alternativeName>
</protein>
<organism evidence="12 13">
    <name type="scientific">Anoxybacillus flavithermus</name>
    <dbReference type="NCBI Taxonomy" id="33934"/>
    <lineage>
        <taxon>Bacteria</taxon>
        <taxon>Bacillati</taxon>
        <taxon>Bacillota</taxon>
        <taxon>Bacilli</taxon>
        <taxon>Bacillales</taxon>
        <taxon>Anoxybacillaceae</taxon>
        <taxon>Anoxybacillus</taxon>
    </lineage>
</organism>
<evidence type="ECO:0000256" key="6">
    <source>
        <dbReference type="ARBA" id="ARBA00039159"/>
    </source>
</evidence>
<dbReference type="GO" id="GO:0016491">
    <property type="term" value="F:oxidoreductase activity"/>
    <property type="evidence" value="ECO:0007669"/>
    <property type="project" value="UniProtKB-KW"/>
</dbReference>
<evidence type="ECO:0000259" key="11">
    <source>
        <dbReference type="Pfam" id="PF01593"/>
    </source>
</evidence>
<comment type="similarity">
    <text evidence="5">Belongs to the carotenoid/retinoid oxidoreductase family. CrtP subfamily.</text>
</comment>
<evidence type="ECO:0000313" key="13">
    <source>
        <dbReference type="Proteomes" id="UP000230559"/>
    </source>
</evidence>
<dbReference type="Proteomes" id="UP000230559">
    <property type="component" value="Unassembled WGS sequence"/>
</dbReference>
<evidence type="ECO:0000256" key="4">
    <source>
        <dbReference type="ARBA" id="ARBA00037901"/>
    </source>
</evidence>
<reference evidence="12 13" key="1">
    <citation type="submission" date="2017-10" db="EMBL/GenBank/DDBJ databases">
        <title>Draft genome sequence of Anoxybacillus flavithermus KU2-6-11 from caldera Uzon (Russia:Kamchtka).</title>
        <authorList>
            <person name="Korzhuk A.V."/>
            <person name="Rozanov A.S."/>
            <person name="Bryanskaya A.V."/>
            <person name="Peltek S.E."/>
        </authorList>
    </citation>
    <scope>NUCLEOTIDE SEQUENCE [LARGE SCALE GENOMIC DNA]</scope>
    <source>
        <strain evidence="12 13">KU2-6_11</strain>
    </source>
</reference>
<evidence type="ECO:0000256" key="8">
    <source>
        <dbReference type="ARBA" id="ARBA00042619"/>
    </source>
</evidence>
<dbReference type="InterPro" id="IPR014105">
    <property type="entry name" value="Carotenoid/retinoid_OxRdtase"/>
</dbReference>
<evidence type="ECO:0000256" key="2">
    <source>
        <dbReference type="ARBA" id="ARBA00022746"/>
    </source>
</evidence>
<evidence type="ECO:0000256" key="10">
    <source>
        <dbReference type="RuleBase" id="RU362075"/>
    </source>
</evidence>
<comment type="pathway">
    <text evidence="4">Carotenoid biosynthesis; staphyloxanthin biosynthesis; staphyloxanthin from farnesyl diphosphate: step 3/5.</text>
</comment>
<dbReference type="PANTHER" id="PTHR43734">
    <property type="entry name" value="PHYTOENE DESATURASE"/>
    <property type="match status" value="1"/>
</dbReference>
<dbReference type="InterPro" id="IPR002937">
    <property type="entry name" value="Amino_oxidase"/>
</dbReference>
<dbReference type="AlphaFoldDB" id="A0A2G5RT06"/>
<comment type="catalytic activity">
    <reaction evidence="9">
        <text>all-trans-4,4'-diaponeurosporene + 2 AH2 + 2 O2 = 4,4'-diaponeurosporenal + 2 A + 3 H2O</text>
        <dbReference type="Rhea" id="RHEA:56104"/>
        <dbReference type="ChEBI" id="CHEBI:13193"/>
        <dbReference type="ChEBI" id="CHEBI:15377"/>
        <dbReference type="ChEBI" id="CHEBI:15379"/>
        <dbReference type="ChEBI" id="CHEBI:17499"/>
        <dbReference type="ChEBI" id="CHEBI:62743"/>
        <dbReference type="ChEBI" id="CHEBI:79065"/>
    </reaction>
</comment>
<dbReference type="RefSeq" id="WP_099668663.1">
    <property type="nucleotide sequence ID" value="NZ_PEDM01000002.1"/>
</dbReference>
<proteinExistence type="inferred from homology"/>
<comment type="cofactor">
    <cofactor evidence="1">
        <name>FAD</name>
        <dbReference type="ChEBI" id="CHEBI:57692"/>
    </cofactor>
</comment>
<evidence type="ECO:0000256" key="5">
    <source>
        <dbReference type="ARBA" id="ARBA00038194"/>
    </source>
</evidence>
<name>A0A2G5RT06_9BACL</name>
<evidence type="ECO:0000256" key="9">
    <source>
        <dbReference type="ARBA" id="ARBA00048532"/>
    </source>
</evidence>
<keyword evidence="2 10" id="KW-0125">Carotenoid biosynthesis</keyword>
<comment type="caution">
    <text evidence="12">The sequence shown here is derived from an EMBL/GenBank/DDBJ whole genome shotgun (WGS) entry which is preliminary data.</text>
</comment>
<dbReference type="NCBIfam" id="TIGR02734">
    <property type="entry name" value="crtI_fam"/>
    <property type="match status" value="1"/>
</dbReference>
<accession>A0A2G5RT06</accession>
<feature type="domain" description="Amine oxidase" evidence="11">
    <location>
        <begin position="18"/>
        <end position="479"/>
    </location>
</feature>
<dbReference type="Pfam" id="PF01593">
    <property type="entry name" value="Amino_oxidase"/>
    <property type="match status" value="1"/>
</dbReference>
<sequence length="488" mass="55476">MEREDVHVKKVVIIGGGLGGLSAAVTLAHRGVDVQLFEKNSHFGGKLMPVQLGDYYFDFGPNTITMPFVFRHVIEQTGARTEDYITFRKLSVHTKNVYEDGTTFFLSSDRDYMKQQLERMDHIGALKYDDFLREVERMYQLAKTYFFPRMFRSFVDYMSPSLAVALLNARPFETLHHFFQRYFTNEHVIQAYDRYATYIGSSPYMSPATFAMIAYLEMVDGVYYVEGGNARIAHTFAMLAKRAGATLHTNRAVKRVIVQNGTVKGVELEDGEKVEADVVIMNADLLRAYRELVDPHDRSYERAEPSISAFVMLVGTKEKWDHLAHHNVFFSPNYKQEFEHLFAGRYSERPTIYVCAPPFTKEGSSLFVLVNAPPLTKDGRMQVDEQAYKQLVYERLRAYGLDIVPDVEQVITPLHIAEQFGAYRGALYGMASNRRRDTFLRPSNACRRVKGLYFVGGTTHPGGGSPMVVISGQNVAHHLLGAKLSLPF</sequence>
<gene>
    <name evidence="12" type="ORF">CS060_02555</name>
</gene>
<dbReference type="EMBL" id="PEDM01000002">
    <property type="protein sequence ID" value="PIC05905.1"/>
    <property type="molecule type" value="Genomic_DNA"/>
</dbReference>
<dbReference type="GO" id="GO:0016117">
    <property type="term" value="P:carotenoid biosynthetic process"/>
    <property type="evidence" value="ECO:0007669"/>
    <property type="project" value="UniProtKB-KW"/>
</dbReference>
<evidence type="ECO:0000256" key="3">
    <source>
        <dbReference type="ARBA" id="ARBA00023002"/>
    </source>
</evidence>
<evidence type="ECO:0000313" key="12">
    <source>
        <dbReference type="EMBL" id="PIC05905.1"/>
    </source>
</evidence>
<evidence type="ECO:0000256" key="7">
    <source>
        <dbReference type="ARBA" id="ARBA00041900"/>
    </source>
</evidence>
<evidence type="ECO:0000256" key="1">
    <source>
        <dbReference type="ARBA" id="ARBA00001974"/>
    </source>
</evidence>
<dbReference type="InterPro" id="IPR036188">
    <property type="entry name" value="FAD/NAD-bd_sf"/>
</dbReference>
<dbReference type="SUPFAM" id="SSF51905">
    <property type="entry name" value="FAD/NAD(P)-binding domain"/>
    <property type="match status" value="1"/>
</dbReference>
<dbReference type="Gene3D" id="3.50.50.60">
    <property type="entry name" value="FAD/NAD(P)-binding domain"/>
    <property type="match status" value="2"/>
</dbReference>